<dbReference type="Gene3D" id="3.20.20.100">
    <property type="entry name" value="NADP-dependent oxidoreductase domain"/>
    <property type="match status" value="1"/>
</dbReference>
<comment type="caution">
    <text evidence="3">The sequence shown here is derived from an EMBL/GenBank/DDBJ whole genome shotgun (WGS) entry which is preliminary data.</text>
</comment>
<evidence type="ECO:0000259" key="2">
    <source>
        <dbReference type="Pfam" id="PF00248"/>
    </source>
</evidence>
<evidence type="ECO:0000256" key="1">
    <source>
        <dbReference type="ARBA" id="ARBA00023002"/>
    </source>
</evidence>
<dbReference type="InterPro" id="IPR050791">
    <property type="entry name" value="Aldo-Keto_reductase"/>
</dbReference>
<evidence type="ECO:0000313" key="4">
    <source>
        <dbReference type="Proteomes" id="UP000246018"/>
    </source>
</evidence>
<dbReference type="InterPro" id="IPR020471">
    <property type="entry name" value="AKR"/>
</dbReference>
<evidence type="ECO:0000313" key="3">
    <source>
        <dbReference type="EMBL" id="PVG83378.1"/>
    </source>
</evidence>
<dbReference type="PANTHER" id="PTHR43625:SF40">
    <property type="entry name" value="ALDO-KETO REDUCTASE YAKC [NADP(+)]"/>
    <property type="match status" value="1"/>
</dbReference>
<sequence length="277" mass="30495">MSATVRIGDLAVARLGFGAMRLTGRLPFGEGPDRDTAIAVVRRAVEAGCQLLDTADAYSLGLNEELLAEALHPFPDGVVVATKVGHCRPGDGAWVPLGRPEYLKQQAHLCLMRLRLDSLPLLQLHRIDPRVPLADQAGALRELVEQGLVERVGLSQVTVEQLEEFRQVVPVVSVQNRYNLSDRDDEELVDHCEQEGIAFLPWRPLWLSEDDEPRLRAVATRLGVTAAQVSLAWLLQRSPVMLPIPGTASPEHLEENLAARDLVLDEEALAQLRPDSV</sequence>
<dbReference type="Proteomes" id="UP000246018">
    <property type="component" value="Unassembled WGS sequence"/>
</dbReference>
<dbReference type="GO" id="GO:0005737">
    <property type="term" value="C:cytoplasm"/>
    <property type="evidence" value="ECO:0007669"/>
    <property type="project" value="TreeGrafter"/>
</dbReference>
<accession>A0A2T8FCD7</accession>
<dbReference type="Pfam" id="PF00248">
    <property type="entry name" value="Aldo_ket_red"/>
    <property type="match status" value="1"/>
</dbReference>
<dbReference type="InterPro" id="IPR036812">
    <property type="entry name" value="NAD(P)_OxRdtase_dom_sf"/>
</dbReference>
<dbReference type="PRINTS" id="PR00069">
    <property type="entry name" value="ALDKETRDTASE"/>
</dbReference>
<protein>
    <submittedName>
        <fullName evidence="3">Oxidoreductase</fullName>
    </submittedName>
</protein>
<reference evidence="3 4" key="1">
    <citation type="submission" date="2018-04" db="EMBL/GenBank/DDBJ databases">
        <title>Genome of Nocardioides gansuensis WSJ-1.</title>
        <authorList>
            <person name="Wu S."/>
            <person name="Wang G."/>
        </authorList>
    </citation>
    <scope>NUCLEOTIDE SEQUENCE [LARGE SCALE GENOMIC DNA]</scope>
    <source>
        <strain evidence="3 4">WSJ-1</strain>
    </source>
</reference>
<feature type="domain" description="NADP-dependent oxidoreductase" evidence="2">
    <location>
        <begin position="14"/>
        <end position="272"/>
    </location>
</feature>
<name>A0A2T8FCD7_9ACTN</name>
<dbReference type="GO" id="GO:0016491">
    <property type="term" value="F:oxidoreductase activity"/>
    <property type="evidence" value="ECO:0007669"/>
    <property type="project" value="UniProtKB-KW"/>
</dbReference>
<dbReference type="EMBL" id="QDGZ01000003">
    <property type="protein sequence ID" value="PVG83378.1"/>
    <property type="molecule type" value="Genomic_DNA"/>
</dbReference>
<dbReference type="PANTHER" id="PTHR43625">
    <property type="entry name" value="AFLATOXIN B1 ALDEHYDE REDUCTASE"/>
    <property type="match status" value="1"/>
</dbReference>
<dbReference type="OrthoDB" id="3664926at2"/>
<gene>
    <name evidence="3" type="ORF">DDE18_08790</name>
</gene>
<organism evidence="3 4">
    <name type="scientific">Nocardioides gansuensis</name>
    <dbReference type="NCBI Taxonomy" id="2138300"/>
    <lineage>
        <taxon>Bacteria</taxon>
        <taxon>Bacillati</taxon>
        <taxon>Actinomycetota</taxon>
        <taxon>Actinomycetes</taxon>
        <taxon>Propionibacteriales</taxon>
        <taxon>Nocardioidaceae</taxon>
        <taxon>Nocardioides</taxon>
    </lineage>
</organism>
<dbReference type="RefSeq" id="WP_116571856.1">
    <property type="nucleotide sequence ID" value="NZ_QDGZ01000003.1"/>
</dbReference>
<proteinExistence type="predicted"/>
<dbReference type="AlphaFoldDB" id="A0A2T8FCD7"/>
<keyword evidence="1" id="KW-0560">Oxidoreductase</keyword>
<dbReference type="CDD" id="cd19088">
    <property type="entry name" value="AKR_AKR13B1"/>
    <property type="match status" value="1"/>
</dbReference>
<keyword evidence="4" id="KW-1185">Reference proteome</keyword>
<dbReference type="SUPFAM" id="SSF51430">
    <property type="entry name" value="NAD(P)-linked oxidoreductase"/>
    <property type="match status" value="1"/>
</dbReference>
<dbReference type="InterPro" id="IPR023210">
    <property type="entry name" value="NADP_OxRdtase_dom"/>
</dbReference>